<evidence type="ECO:0000256" key="1">
    <source>
        <dbReference type="ARBA" id="ARBA00004948"/>
    </source>
</evidence>
<dbReference type="Proteomes" id="UP000470246">
    <property type="component" value="Unassembled WGS sequence"/>
</dbReference>
<name>A0A7K3W5U9_9ACTN</name>
<organism evidence="3 4">
    <name type="scientific">Geodermatophilus sabuli</name>
    <dbReference type="NCBI Taxonomy" id="1564158"/>
    <lineage>
        <taxon>Bacteria</taxon>
        <taxon>Bacillati</taxon>
        <taxon>Actinomycetota</taxon>
        <taxon>Actinomycetes</taxon>
        <taxon>Geodermatophilales</taxon>
        <taxon>Geodermatophilaceae</taxon>
        <taxon>Geodermatophilus</taxon>
    </lineage>
</organism>
<evidence type="ECO:0000313" key="3">
    <source>
        <dbReference type="EMBL" id="NEK60090.1"/>
    </source>
</evidence>
<dbReference type="AlphaFoldDB" id="A0A7K3W5U9"/>
<reference evidence="3 4" key="1">
    <citation type="submission" date="2020-02" db="EMBL/GenBank/DDBJ databases">
        <title>Geodermatophilus sabuli CPCC 205279 I12A-02694.</title>
        <authorList>
            <person name="Jiang Z."/>
        </authorList>
    </citation>
    <scope>NUCLEOTIDE SEQUENCE [LARGE SCALE GENOMIC DNA]</scope>
    <source>
        <strain evidence="3 4">I12A-02694</strain>
    </source>
</reference>
<proteinExistence type="predicted"/>
<dbReference type="CDD" id="cd19368">
    <property type="entry name" value="TenA_C_AtTH2-like"/>
    <property type="match status" value="1"/>
</dbReference>
<dbReference type="PANTHER" id="PTHR43198:SF2">
    <property type="entry name" value="SI:CH1073-67J19.1-RELATED"/>
    <property type="match status" value="1"/>
</dbReference>
<dbReference type="RefSeq" id="WP_163483482.1">
    <property type="nucleotide sequence ID" value="NZ_JAAGWF010000023.1"/>
</dbReference>
<evidence type="ECO:0000259" key="2">
    <source>
        <dbReference type="Pfam" id="PF03070"/>
    </source>
</evidence>
<protein>
    <submittedName>
        <fullName evidence="3">TenA family protein</fullName>
    </submittedName>
</protein>
<dbReference type="EMBL" id="JAAGWF010000023">
    <property type="protein sequence ID" value="NEK60090.1"/>
    <property type="molecule type" value="Genomic_DNA"/>
</dbReference>
<evidence type="ECO:0000313" key="4">
    <source>
        <dbReference type="Proteomes" id="UP000470246"/>
    </source>
</evidence>
<gene>
    <name evidence="3" type="ORF">GCU56_19725</name>
</gene>
<keyword evidence="4" id="KW-1185">Reference proteome</keyword>
<dbReference type="InterPro" id="IPR016084">
    <property type="entry name" value="Haem_Oase-like_multi-hlx"/>
</dbReference>
<dbReference type="Pfam" id="PF03070">
    <property type="entry name" value="TENA_THI-4"/>
    <property type="match status" value="1"/>
</dbReference>
<comment type="caution">
    <text evidence="3">The sequence shown here is derived from an EMBL/GenBank/DDBJ whole genome shotgun (WGS) entry which is preliminary data.</text>
</comment>
<dbReference type="PANTHER" id="PTHR43198">
    <property type="entry name" value="BIFUNCTIONAL TH2 PROTEIN"/>
    <property type="match status" value="1"/>
</dbReference>
<dbReference type="SUPFAM" id="SSF48613">
    <property type="entry name" value="Heme oxygenase-like"/>
    <property type="match status" value="1"/>
</dbReference>
<dbReference type="GO" id="GO:0005829">
    <property type="term" value="C:cytosol"/>
    <property type="evidence" value="ECO:0007669"/>
    <property type="project" value="TreeGrafter"/>
</dbReference>
<accession>A0A7K3W5U9</accession>
<dbReference type="InterPro" id="IPR004305">
    <property type="entry name" value="Thiaminase-2/PQQC"/>
</dbReference>
<dbReference type="Gene3D" id="1.20.910.10">
    <property type="entry name" value="Heme oxygenase-like"/>
    <property type="match status" value="1"/>
</dbReference>
<dbReference type="InterPro" id="IPR050967">
    <property type="entry name" value="Thiamine_Salvage_TenA"/>
</dbReference>
<comment type="pathway">
    <text evidence="1">Cofactor biosynthesis; thiamine diphosphate biosynthesis.</text>
</comment>
<sequence>MTTGPAARLWAANADLANAALTSPFVAGIADGTLPRERFTGYVAQDAFFLEAFARAYALGLARSSDRPTLEAFADLLAGVREELRLHDGYARREGIDLAAVEPVPATLAYTDFLLATASLEGPGVLCAAMTPCMRLYAFLGRSLAGRSAGPYVDWVTAYADPAFEELAVRLELLLDRHADDGPGVARAYRRAMTLELAFFDAAWRG</sequence>
<feature type="domain" description="Thiaminase-2/PQQC" evidence="2">
    <location>
        <begin position="24"/>
        <end position="204"/>
    </location>
</feature>